<name>A0A7W4YNS5_9BURK</name>
<accession>A0A7W4YNS5</accession>
<evidence type="ECO:0000259" key="1">
    <source>
        <dbReference type="Pfam" id="PF22479"/>
    </source>
</evidence>
<sequence>MPNFFEIPLSPLPQRFTITLGGVDYRLTVQYRKAGGAGWVLDIADATNASLVSGIPLVTGTDLLAQYKHLGFAGRLWVQGAADPDDVPTYEDLGIGSHLYWVTDA</sequence>
<dbReference type="GO" id="GO:0006508">
    <property type="term" value="P:proteolysis"/>
    <property type="evidence" value="ECO:0007669"/>
    <property type="project" value="UniProtKB-KW"/>
</dbReference>
<dbReference type="GO" id="GO:0008233">
    <property type="term" value="F:peptidase activity"/>
    <property type="evidence" value="ECO:0007669"/>
    <property type="project" value="UniProtKB-KW"/>
</dbReference>
<protein>
    <submittedName>
        <fullName evidence="2">Putative Zn-dependent protease with MMP-like domain</fullName>
    </submittedName>
</protein>
<evidence type="ECO:0000313" key="3">
    <source>
        <dbReference type="Proteomes" id="UP000578036"/>
    </source>
</evidence>
<dbReference type="EMBL" id="JACHWF010000001">
    <property type="protein sequence ID" value="MBB3006045.1"/>
    <property type="molecule type" value="Genomic_DNA"/>
</dbReference>
<dbReference type="RefSeq" id="WP_092307231.1">
    <property type="nucleotide sequence ID" value="NZ_FMAD01000001.1"/>
</dbReference>
<proteinExistence type="predicted"/>
<keyword evidence="3" id="KW-1185">Reference proteome</keyword>
<organism evidence="2 3">
    <name type="scientific">Cupriavidus alkaliphilus</name>
    <dbReference type="NCBI Taxonomy" id="942866"/>
    <lineage>
        <taxon>Bacteria</taxon>
        <taxon>Pseudomonadati</taxon>
        <taxon>Pseudomonadota</taxon>
        <taxon>Betaproteobacteria</taxon>
        <taxon>Burkholderiales</taxon>
        <taxon>Burkholderiaceae</taxon>
        <taxon>Cupriavidus</taxon>
    </lineage>
</organism>
<feature type="domain" description="Cyanophage baseplate Pam3 plug gp18" evidence="1">
    <location>
        <begin position="5"/>
        <end position="103"/>
    </location>
</feature>
<dbReference type="Pfam" id="PF22479">
    <property type="entry name" value="Pam3_gp18"/>
    <property type="match status" value="1"/>
</dbReference>
<dbReference type="Proteomes" id="UP000578036">
    <property type="component" value="Unassembled WGS sequence"/>
</dbReference>
<dbReference type="InterPro" id="IPR054252">
    <property type="entry name" value="Pam3_gp18"/>
</dbReference>
<evidence type="ECO:0000313" key="2">
    <source>
        <dbReference type="EMBL" id="MBB3006045.1"/>
    </source>
</evidence>
<keyword evidence="2" id="KW-0645">Protease</keyword>
<gene>
    <name evidence="2" type="ORF">FHX61_000661</name>
</gene>
<comment type="caution">
    <text evidence="2">The sequence shown here is derived from an EMBL/GenBank/DDBJ whole genome shotgun (WGS) entry which is preliminary data.</text>
</comment>
<dbReference type="AlphaFoldDB" id="A0A7W4YNS5"/>
<keyword evidence="2" id="KW-0378">Hydrolase</keyword>
<reference evidence="2 3" key="1">
    <citation type="submission" date="2020-08" db="EMBL/GenBank/DDBJ databases">
        <title>Genomic Encyclopedia of Type Strains, Phase IV (KMG-V): Genome sequencing to study the core and pangenomes of soil and plant-associated prokaryotes.</title>
        <authorList>
            <person name="Whitman W."/>
        </authorList>
    </citation>
    <scope>NUCLEOTIDE SEQUENCE [LARGE SCALE GENOMIC DNA]</scope>
    <source>
        <strain evidence="2 3">SLV-2362</strain>
    </source>
</reference>